<accession>A0A9Q3PAC0</accession>
<dbReference type="Proteomes" id="UP000765509">
    <property type="component" value="Unassembled WGS sequence"/>
</dbReference>
<comment type="caution">
    <text evidence="1">The sequence shown here is derived from an EMBL/GenBank/DDBJ whole genome shotgun (WGS) entry which is preliminary data.</text>
</comment>
<name>A0A9Q3PAC0_9BASI</name>
<evidence type="ECO:0000313" key="2">
    <source>
        <dbReference type="Proteomes" id="UP000765509"/>
    </source>
</evidence>
<gene>
    <name evidence="1" type="ORF">O181_093670</name>
</gene>
<proteinExistence type="predicted"/>
<dbReference type="AlphaFoldDB" id="A0A9Q3PAC0"/>
<evidence type="ECO:0000313" key="1">
    <source>
        <dbReference type="EMBL" id="MBW0553955.1"/>
    </source>
</evidence>
<keyword evidence="2" id="KW-1185">Reference proteome</keyword>
<organism evidence="1 2">
    <name type="scientific">Austropuccinia psidii MF-1</name>
    <dbReference type="NCBI Taxonomy" id="1389203"/>
    <lineage>
        <taxon>Eukaryota</taxon>
        <taxon>Fungi</taxon>
        <taxon>Dikarya</taxon>
        <taxon>Basidiomycota</taxon>
        <taxon>Pucciniomycotina</taxon>
        <taxon>Pucciniomycetes</taxon>
        <taxon>Pucciniales</taxon>
        <taxon>Sphaerophragmiaceae</taxon>
        <taxon>Austropuccinia</taxon>
    </lineage>
</organism>
<protein>
    <submittedName>
        <fullName evidence="1">Uncharacterized protein</fullName>
    </submittedName>
</protein>
<dbReference type="EMBL" id="AVOT02060488">
    <property type="protein sequence ID" value="MBW0553955.1"/>
    <property type="molecule type" value="Genomic_DNA"/>
</dbReference>
<sequence>MASPWSMASSGHFDPGQTYDGYKAVEVLDPACTEFLAKGRDCFQHFNPKSSKCHFWFVGKKPCCGPGPVASNVRRYLWSKKDGPLGKNSWFLRALLLMLLRDNLIRDVERWTNVGGSISVGGRLIYSSSAVPISRINPEGVVKRIRRIFDSPSDLDSEGSDKLSGEEITKLFEATKDSWDQGDDIINVEVDHNDKERLHTETPKLLNETIHDETPPASPQNIQAFQEREEIKDDTMGQEDITVIMPDPEPKMSSSANVQVIFLFCIEEFGDLLNYNYNITQESWKRGLDNINSIYKN</sequence>
<reference evidence="1" key="1">
    <citation type="submission" date="2021-03" db="EMBL/GenBank/DDBJ databases">
        <title>Draft genome sequence of rust myrtle Austropuccinia psidii MF-1, a brazilian biotype.</title>
        <authorList>
            <person name="Quecine M.C."/>
            <person name="Pachon D.M.R."/>
            <person name="Bonatelli M.L."/>
            <person name="Correr F.H."/>
            <person name="Franceschini L.M."/>
            <person name="Leite T.F."/>
            <person name="Margarido G.R.A."/>
            <person name="Almeida C.A."/>
            <person name="Ferrarezi J.A."/>
            <person name="Labate C.A."/>
        </authorList>
    </citation>
    <scope>NUCLEOTIDE SEQUENCE</scope>
    <source>
        <strain evidence="1">MF-1</strain>
    </source>
</reference>